<evidence type="ECO:0000313" key="1">
    <source>
        <dbReference type="EMBL" id="GAA4412621.1"/>
    </source>
</evidence>
<protein>
    <submittedName>
        <fullName evidence="1">Uncharacterized protein</fullName>
    </submittedName>
</protein>
<gene>
    <name evidence="1" type="ORF">GCM10023187_40030</name>
</gene>
<dbReference type="Proteomes" id="UP001500936">
    <property type="component" value="Unassembled WGS sequence"/>
</dbReference>
<keyword evidence="2" id="KW-1185">Reference proteome</keyword>
<dbReference type="EMBL" id="BAABHB010000009">
    <property type="protein sequence ID" value="GAA4412621.1"/>
    <property type="molecule type" value="Genomic_DNA"/>
</dbReference>
<organism evidence="1 2">
    <name type="scientific">Nibrella viscosa</name>
    <dbReference type="NCBI Taxonomy" id="1084524"/>
    <lineage>
        <taxon>Bacteria</taxon>
        <taxon>Pseudomonadati</taxon>
        <taxon>Bacteroidota</taxon>
        <taxon>Cytophagia</taxon>
        <taxon>Cytophagales</taxon>
        <taxon>Spirosomataceae</taxon>
        <taxon>Nibrella</taxon>
    </lineage>
</organism>
<dbReference type="InterPro" id="IPR040547">
    <property type="entry name" value="CdiI"/>
</dbReference>
<reference evidence="2" key="1">
    <citation type="journal article" date="2019" name="Int. J. Syst. Evol. Microbiol.">
        <title>The Global Catalogue of Microorganisms (GCM) 10K type strain sequencing project: providing services to taxonomists for standard genome sequencing and annotation.</title>
        <authorList>
            <consortium name="The Broad Institute Genomics Platform"/>
            <consortium name="The Broad Institute Genome Sequencing Center for Infectious Disease"/>
            <person name="Wu L."/>
            <person name="Ma J."/>
        </authorList>
    </citation>
    <scope>NUCLEOTIDE SEQUENCE [LARGE SCALE GENOMIC DNA]</scope>
    <source>
        <strain evidence="2">JCM 17925</strain>
    </source>
</reference>
<dbReference type="CDD" id="cd20691">
    <property type="entry name" value="CdiI_EC536-like"/>
    <property type="match status" value="1"/>
</dbReference>
<comment type="caution">
    <text evidence="1">The sequence shown here is derived from an EMBL/GenBank/DDBJ whole genome shotgun (WGS) entry which is preliminary data.</text>
</comment>
<dbReference type="RefSeq" id="WP_345269725.1">
    <property type="nucleotide sequence ID" value="NZ_BAABHB010000009.1"/>
</dbReference>
<sequence length="130" mass="15451">MESNWMDLSLEELEQVVWQEPDFADNLEQKIHALRKAPLSRFTVEDVRLMVHHGLSLPYTVPLAIDMLGRNLFAEGDYYPGDLLQSVLNIDPAFWYRNRPLWQSLHRLLLNREWELDERHISTDLFMELS</sequence>
<proteinExistence type="predicted"/>
<name>A0ABP8KQH0_9BACT</name>
<evidence type="ECO:0000313" key="2">
    <source>
        <dbReference type="Proteomes" id="UP001500936"/>
    </source>
</evidence>
<dbReference type="Pfam" id="PF18616">
    <property type="entry name" value="CdiI_3"/>
    <property type="match status" value="1"/>
</dbReference>
<accession>A0ABP8KQH0</accession>